<reference evidence="2" key="1">
    <citation type="submission" date="2015-06" db="EMBL/GenBank/DDBJ databases">
        <authorList>
            <person name="Nguyen H."/>
        </authorList>
    </citation>
    <scope>NUCLEOTIDE SEQUENCE</scope>
    <source>
        <strain evidence="2">DAOM 180753</strain>
    </source>
</reference>
<evidence type="ECO:0000313" key="3">
    <source>
        <dbReference type="Proteomes" id="UP001227192"/>
    </source>
</evidence>
<sequence>MKDRGFWGGGRRLIGVCRTPCWTWNPCNLAVLPPKDQKNKNKKSVSSLRPSKEREKQRKTEKNREQRLVNRNGKEISQLAN</sequence>
<organism evidence="2 3">
    <name type="scientific">Penicillium thymicola</name>
    <dbReference type="NCBI Taxonomy" id="293382"/>
    <lineage>
        <taxon>Eukaryota</taxon>
        <taxon>Fungi</taxon>
        <taxon>Dikarya</taxon>
        <taxon>Ascomycota</taxon>
        <taxon>Pezizomycotina</taxon>
        <taxon>Eurotiomycetes</taxon>
        <taxon>Eurotiomycetidae</taxon>
        <taxon>Eurotiales</taxon>
        <taxon>Aspergillaceae</taxon>
        <taxon>Penicillium</taxon>
    </lineage>
</organism>
<dbReference type="EMBL" id="LACB01000713">
    <property type="protein sequence ID" value="KAJ9481661.1"/>
    <property type="molecule type" value="Genomic_DNA"/>
</dbReference>
<accession>A0AAI9X2K5</accession>
<keyword evidence="3" id="KW-1185">Reference proteome</keyword>
<dbReference type="Proteomes" id="UP001227192">
    <property type="component" value="Unassembled WGS sequence"/>
</dbReference>
<evidence type="ECO:0000256" key="1">
    <source>
        <dbReference type="SAM" id="MobiDB-lite"/>
    </source>
</evidence>
<feature type="compositionally biased region" description="Basic and acidic residues" evidence="1">
    <location>
        <begin position="50"/>
        <end position="74"/>
    </location>
</feature>
<dbReference type="AlphaFoldDB" id="A0AAI9X2K5"/>
<evidence type="ECO:0000313" key="2">
    <source>
        <dbReference type="EMBL" id="KAJ9481661.1"/>
    </source>
</evidence>
<feature type="region of interest" description="Disordered" evidence="1">
    <location>
        <begin position="32"/>
        <end position="81"/>
    </location>
</feature>
<gene>
    <name evidence="2" type="ORF">VN97_g11807</name>
</gene>
<comment type="caution">
    <text evidence="2">The sequence shown here is derived from an EMBL/GenBank/DDBJ whole genome shotgun (WGS) entry which is preliminary data.</text>
</comment>
<proteinExistence type="predicted"/>
<name>A0AAI9X2K5_PENTH</name>
<reference evidence="2" key="2">
    <citation type="journal article" date="2016" name="Fungal Biol.">
        <title>Ochratoxin A production by Penicillium thymicola.</title>
        <authorList>
            <person name="Nguyen H.D.T."/>
            <person name="McMullin D.R."/>
            <person name="Ponomareva E."/>
            <person name="Riley R."/>
            <person name="Pomraning K.R."/>
            <person name="Baker S.E."/>
            <person name="Seifert K.A."/>
        </authorList>
    </citation>
    <scope>NUCLEOTIDE SEQUENCE</scope>
    <source>
        <strain evidence="2">DAOM 180753</strain>
    </source>
</reference>
<protein>
    <submittedName>
        <fullName evidence="2">Uncharacterized protein</fullName>
    </submittedName>
</protein>